<organism evidence="9 10">
    <name type="scientific">Anaeromicropila populeti</name>
    <dbReference type="NCBI Taxonomy" id="37658"/>
    <lineage>
        <taxon>Bacteria</taxon>
        <taxon>Bacillati</taxon>
        <taxon>Bacillota</taxon>
        <taxon>Clostridia</taxon>
        <taxon>Lachnospirales</taxon>
        <taxon>Lachnospiraceae</taxon>
        <taxon>Anaeromicropila</taxon>
    </lineage>
</organism>
<dbReference type="PIRSF" id="PIRSF037497">
    <property type="entry name" value="MreD_Clostridium/Treponema_prd"/>
    <property type="match status" value="1"/>
</dbReference>
<dbReference type="AlphaFoldDB" id="A0A1I6L7V6"/>
<evidence type="ECO:0000256" key="5">
    <source>
        <dbReference type="ARBA" id="ARBA00022960"/>
    </source>
</evidence>
<dbReference type="Proteomes" id="UP000199659">
    <property type="component" value="Unassembled WGS sequence"/>
</dbReference>
<dbReference type="NCBIfam" id="TIGR03426">
    <property type="entry name" value="shape_MreD"/>
    <property type="match status" value="1"/>
</dbReference>
<keyword evidence="5" id="KW-0133">Cell shape</keyword>
<feature type="transmembrane region" description="Helical" evidence="8">
    <location>
        <begin position="134"/>
        <end position="153"/>
    </location>
</feature>
<reference evidence="9 10" key="1">
    <citation type="submission" date="2016-10" db="EMBL/GenBank/DDBJ databases">
        <authorList>
            <person name="de Groot N.N."/>
        </authorList>
    </citation>
    <scope>NUCLEOTIDE SEQUENCE [LARGE SCALE GENOMIC DNA]</scope>
    <source>
        <strain evidence="9 10">743A</strain>
    </source>
</reference>
<protein>
    <submittedName>
        <fullName evidence="9">Rod shape-determining protein MreD</fullName>
    </submittedName>
</protein>
<evidence type="ECO:0000256" key="8">
    <source>
        <dbReference type="SAM" id="Phobius"/>
    </source>
</evidence>
<dbReference type="InterPro" id="IPR007227">
    <property type="entry name" value="Cell_shape_determining_MreD"/>
</dbReference>
<evidence type="ECO:0000256" key="6">
    <source>
        <dbReference type="ARBA" id="ARBA00022989"/>
    </source>
</evidence>
<keyword evidence="7 8" id="KW-0472">Membrane</keyword>
<keyword evidence="4 8" id="KW-0812">Transmembrane</keyword>
<evidence type="ECO:0000256" key="3">
    <source>
        <dbReference type="ARBA" id="ARBA00022475"/>
    </source>
</evidence>
<evidence type="ECO:0000256" key="2">
    <source>
        <dbReference type="ARBA" id="ARBA00007776"/>
    </source>
</evidence>
<dbReference type="STRING" id="37658.SAMN05661086_03130"/>
<evidence type="ECO:0000313" key="10">
    <source>
        <dbReference type="Proteomes" id="UP000199659"/>
    </source>
</evidence>
<gene>
    <name evidence="9" type="ORF">SAMN05661086_03130</name>
</gene>
<accession>A0A1I6L7V6</accession>
<dbReference type="EMBL" id="FOYZ01000014">
    <property type="protein sequence ID" value="SFR99556.1"/>
    <property type="molecule type" value="Genomic_DNA"/>
</dbReference>
<dbReference type="RefSeq" id="WP_092562798.1">
    <property type="nucleotide sequence ID" value="NZ_FOYZ01000014.1"/>
</dbReference>
<dbReference type="OrthoDB" id="9796616at2"/>
<evidence type="ECO:0000256" key="7">
    <source>
        <dbReference type="ARBA" id="ARBA00023136"/>
    </source>
</evidence>
<feature type="transmembrane region" description="Helical" evidence="8">
    <location>
        <begin position="98"/>
        <end position="122"/>
    </location>
</feature>
<dbReference type="InterPro" id="IPR017225">
    <property type="entry name" value="Cell_shape_determin_MreD_prd"/>
</dbReference>
<keyword evidence="3" id="KW-1003">Cell membrane</keyword>
<name>A0A1I6L7V6_9FIRM</name>
<evidence type="ECO:0000256" key="4">
    <source>
        <dbReference type="ARBA" id="ARBA00022692"/>
    </source>
</evidence>
<comment type="similarity">
    <text evidence="2">Belongs to the MreD family.</text>
</comment>
<proteinExistence type="inferred from homology"/>
<keyword evidence="10" id="KW-1185">Reference proteome</keyword>
<dbReference type="GO" id="GO:0005886">
    <property type="term" value="C:plasma membrane"/>
    <property type="evidence" value="ECO:0007669"/>
    <property type="project" value="UniProtKB-SubCell"/>
</dbReference>
<comment type="subcellular location">
    <subcellularLocation>
        <location evidence="1">Cell membrane</location>
        <topology evidence="1">Multi-pass membrane protein</topology>
    </subcellularLocation>
</comment>
<sequence length="168" mass="19188">MVRVLVTAILIMISFLLQTTAFKMLALADVVPNLLLIVTAAAGYMRGRVEALLVGFTCGLLVDCMYGDVIGLYALLFLTVGYLSGYAHMIYFKDDYTLPIFLIGASDLLYNIFYYIISFLLRNRLNFLFYLRRIILPELVYTLLVALVFYKLLHSINGLLERFEQREG</sequence>
<feature type="transmembrane region" description="Helical" evidence="8">
    <location>
        <begin position="69"/>
        <end position="92"/>
    </location>
</feature>
<evidence type="ECO:0000313" key="9">
    <source>
        <dbReference type="EMBL" id="SFR99556.1"/>
    </source>
</evidence>
<keyword evidence="6 8" id="KW-1133">Transmembrane helix</keyword>
<dbReference type="GO" id="GO:0008360">
    <property type="term" value="P:regulation of cell shape"/>
    <property type="evidence" value="ECO:0007669"/>
    <property type="project" value="UniProtKB-KW"/>
</dbReference>
<dbReference type="Pfam" id="PF04093">
    <property type="entry name" value="MreD"/>
    <property type="match status" value="1"/>
</dbReference>
<evidence type="ECO:0000256" key="1">
    <source>
        <dbReference type="ARBA" id="ARBA00004651"/>
    </source>
</evidence>